<dbReference type="SUPFAM" id="SSF48371">
    <property type="entry name" value="ARM repeat"/>
    <property type="match status" value="1"/>
</dbReference>
<evidence type="ECO:0000259" key="8">
    <source>
        <dbReference type="SMART" id="SM00809"/>
    </source>
</evidence>
<dbReference type="Pfam" id="PF02883">
    <property type="entry name" value="Alpha_adaptinC2"/>
    <property type="match status" value="1"/>
</dbReference>
<dbReference type="SMART" id="SM01020">
    <property type="entry name" value="B2-adapt-app_C"/>
    <property type="match status" value="1"/>
</dbReference>
<evidence type="ECO:0000256" key="4">
    <source>
        <dbReference type="ARBA" id="ARBA00023136"/>
    </source>
</evidence>
<dbReference type="InterPro" id="IPR013037">
    <property type="entry name" value="Clathrin_b-adaptin_app_Ig-like"/>
</dbReference>
<dbReference type="InterPro" id="IPR013041">
    <property type="entry name" value="Clathrin_app_Ig-like_sf"/>
</dbReference>
<dbReference type="SUPFAM" id="SSF55711">
    <property type="entry name" value="Subdomain of clathrin and coatomer appendage domain"/>
    <property type="match status" value="1"/>
</dbReference>
<evidence type="ECO:0000313" key="11">
    <source>
        <dbReference type="Proteomes" id="UP001642540"/>
    </source>
</evidence>
<evidence type="ECO:0000256" key="3">
    <source>
        <dbReference type="ARBA" id="ARBA00022927"/>
    </source>
</evidence>
<dbReference type="Proteomes" id="UP001642540">
    <property type="component" value="Unassembled WGS sequence"/>
</dbReference>
<gene>
    <name evidence="10" type="ORF">ODALV1_LOCUS3969</name>
</gene>
<feature type="domain" description="Beta-adaptin appendage C-terminal subdomain" evidence="9">
    <location>
        <begin position="816"/>
        <end position="926"/>
    </location>
</feature>
<name>A0ABP1PYK7_9HEXA</name>
<evidence type="ECO:0000256" key="7">
    <source>
        <dbReference type="SAM" id="MobiDB-lite"/>
    </source>
</evidence>
<dbReference type="SUPFAM" id="SSF49348">
    <property type="entry name" value="Clathrin adaptor appendage domain"/>
    <property type="match status" value="1"/>
</dbReference>
<feature type="domain" description="Clathrin adaptor alpha/beta/gamma-adaptin appendage Ig-like subdomain" evidence="8">
    <location>
        <begin position="697"/>
        <end position="807"/>
    </location>
</feature>
<dbReference type="SMART" id="SM00809">
    <property type="entry name" value="Alpha_adaptinC2"/>
    <property type="match status" value="1"/>
</dbReference>
<feature type="compositionally biased region" description="Low complexity" evidence="7">
    <location>
        <begin position="599"/>
        <end position="614"/>
    </location>
</feature>
<dbReference type="InterPro" id="IPR016342">
    <property type="entry name" value="AP_complex_bsu_1_2_4"/>
</dbReference>
<organism evidence="10 11">
    <name type="scientific">Orchesella dallaii</name>
    <dbReference type="NCBI Taxonomy" id="48710"/>
    <lineage>
        <taxon>Eukaryota</taxon>
        <taxon>Metazoa</taxon>
        <taxon>Ecdysozoa</taxon>
        <taxon>Arthropoda</taxon>
        <taxon>Hexapoda</taxon>
        <taxon>Collembola</taxon>
        <taxon>Entomobryomorpha</taxon>
        <taxon>Entomobryoidea</taxon>
        <taxon>Orchesellidae</taxon>
        <taxon>Orchesellinae</taxon>
        <taxon>Orchesella</taxon>
    </lineage>
</organism>
<dbReference type="InterPro" id="IPR009028">
    <property type="entry name" value="Coatomer/calthrin_app_sub_C"/>
</dbReference>
<evidence type="ECO:0000256" key="2">
    <source>
        <dbReference type="ARBA" id="ARBA00022448"/>
    </source>
</evidence>
<keyword evidence="2 6" id="KW-0813">Transport</keyword>
<evidence type="ECO:0000259" key="9">
    <source>
        <dbReference type="SMART" id="SM01020"/>
    </source>
</evidence>
<dbReference type="InterPro" id="IPR015151">
    <property type="entry name" value="B-adaptin_app_sub_C"/>
</dbReference>
<comment type="similarity">
    <text evidence="1 6">Belongs to the adaptor complexes large subunit family.</text>
</comment>
<dbReference type="Gene3D" id="2.60.40.1150">
    <property type="match status" value="1"/>
</dbReference>
<dbReference type="Pfam" id="PF01602">
    <property type="entry name" value="Adaptin_N"/>
    <property type="match status" value="1"/>
</dbReference>
<evidence type="ECO:0000313" key="10">
    <source>
        <dbReference type="EMBL" id="CAL8077964.1"/>
    </source>
</evidence>
<dbReference type="Gene3D" id="1.25.10.10">
    <property type="entry name" value="Leucine-rich Repeat Variant"/>
    <property type="match status" value="1"/>
</dbReference>
<proteinExistence type="inferred from homology"/>
<dbReference type="InterPro" id="IPR016024">
    <property type="entry name" value="ARM-type_fold"/>
</dbReference>
<evidence type="ECO:0000256" key="5">
    <source>
        <dbReference type="ARBA" id="ARBA00029433"/>
    </source>
</evidence>
<dbReference type="PIRSF" id="PIRSF002291">
    <property type="entry name" value="AP_complex_beta"/>
    <property type="match status" value="1"/>
</dbReference>
<accession>A0ABP1PYK7</accession>
<dbReference type="EMBL" id="CAXLJM020000013">
    <property type="protein sequence ID" value="CAL8077964.1"/>
    <property type="molecule type" value="Genomic_DNA"/>
</dbReference>
<dbReference type="PANTHER" id="PTHR11134">
    <property type="entry name" value="ADAPTOR COMPLEX SUBUNIT BETA FAMILY MEMBER"/>
    <property type="match status" value="1"/>
</dbReference>
<keyword evidence="4 6" id="KW-0472">Membrane</keyword>
<dbReference type="Gene3D" id="3.30.310.10">
    <property type="entry name" value="TATA-Binding Protein"/>
    <property type="match status" value="1"/>
</dbReference>
<evidence type="ECO:0000256" key="1">
    <source>
        <dbReference type="ARBA" id="ARBA00006613"/>
    </source>
</evidence>
<protein>
    <recommendedName>
        <fullName evidence="6">AP complex subunit beta</fullName>
    </recommendedName>
</protein>
<dbReference type="Pfam" id="PF09066">
    <property type="entry name" value="B2-adapt-app_C"/>
    <property type="match status" value="1"/>
</dbReference>
<reference evidence="10 11" key="1">
    <citation type="submission" date="2024-08" db="EMBL/GenBank/DDBJ databases">
        <authorList>
            <person name="Cucini C."/>
            <person name="Frati F."/>
        </authorList>
    </citation>
    <scope>NUCLEOTIDE SEQUENCE [LARGE SCALE GENOMIC DNA]</scope>
</reference>
<dbReference type="InterPro" id="IPR011989">
    <property type="entry name" value="ARM-like"/>
</dbReference>
<dbReference type="InterPro" id="IPR026739">
    <property type="entry name" value="AP_beta"/>
</dbReference>
<dbReference type="InterPro" id="IPR002553">
    <property type="entry name" value="Clathrin/coatomer_adapt-like_N"/>
</dbReference>
<comment type="subcellular location">
    <subcellularLocation>
        <location evidence="5">Endomembrane system</location>
        <topology evidence="5">Peripheral membrane protein</topology>
        <orientation evidence="5">Cytoplasmic side</orientation>
    </subcellularLocation>
</comment>
<evidence type="ECO:0000256" key="6">
    <source>
        <dbReference type="PIRNR" id="PIRNR002291"/>
    </source>
</evidence>
<sequence length="927" mass="102292">MTDAKYFTTTKKGEIFELKSELNSDKKEKKREAVKKVIASMTVGKDVSALFPDVVNCMQTDNLELKKLVYLYLMNYAKSQPDMAIMAVNTFVKDCEDPNPLIRALAVRTMGCIRVDKITEYLCEPLRKCLKDEDPYVRKTAAVCVAKLYDINAQLVEDQGFLDQLKDLLSDSNPMVVANAVAALSEINDSSPSGAPLVEMNAATINKLLTALNECTEWGQIFILDSLSNYNPKDEREAQSICERITPRLAHANAAVVLSAVKVLMKYMEIITDQEFVSVLTRKLAPPLVTLLSSEPEVQYVALRNINLIVQKRPDILKHEMKVFFVKYNDPIYVKLEKLDIMIRLASQANIAQVLSELKEYATEVDVDFVRKAVRAIGRCAIKVEQSAERCVATLLDLIQTKVNYVVQEAIVVIKDIFRKYPNKYESIISTLCENLDTLDEPEARASMIWIIGEYAERIDNADELLESFLEGFADENSQVQLQLLTAIVKLFLKRPADTQELVQQVLSLATQDSDNPDLRDRGFIYWRLLSTDPAAAKEVVLAEKPLISEETDLLEPTLLDELICHIASLASVYHKPPSAFVEGRSGLRKALPAKLAGETTTSEAPSSSSSSAPQVIPSQDSLIGDLLSMDINPPAVIQPAQPAPFGGGVDLLGGGLDALLDVGVGNTATAPPPAQAPMGGGLLGDIFGLAPSTTTYVAPKTLWLPAVKGKGLEISGTFIRKNGQISMEMTLTNRAMQAMSGFAIQFNKNSFGVIPAQPLQVPSPLTPNQSCDVSLLLNTSGPVQKMDPLNNLQVAIKNNIDVLYFAALIPLHVYFTEDGQMDKRIFLSTWKEIPTQNEVQYNLSNMTHNSDTVVQKMQQNNVFTIAKRNVEGQDMLYQSIKLTNNVWVLTEIKIPPGGSLFTLSVKSVTVDVAPGVYQAYENILRS</sequence>
<dbReference type="InterPro" id="IPR012295">
    <property type="entry name" value="TBP_dom_sf"/>
</dbReference>
<dbReference type="InterPro" id="IPR008152">
    <property type="entry name" value="Clathrin_a/b/g-adaptin_app_Ig"/>
</dbReference>
<comment type="caution">
    <text evidence="10">The sequence shown here is derived from an EMBL/GenBank/DDBJ whole genome shotgun (WGS) entry which is preliminary data.</text>
</comment>
<feature type="region of interest" description="Disordered" evidence="7">
    <location>
        <begin position="594"/>
        <end position="616"/>
    </location>
</feature>
<keyword evidence="11" id="KW-1185">Reference proteome</keyword>
<keyword evidence="3 6" id="KW-0653">Protein transport</keyword>